<evidence type="ECO:0000313" key="3">
    <source>
        <dbReference type="Proteomes" id="UP001558652"/>
    </source>
</evidence>
<gene>
    <name evidence="2" type="ORF">AAG570_006827</name>
</gene>
<feature type="domain" description="C2H2-type" evidence="1">
    <location>
        <begin position="97"/>
        <end position="119"/>
    </location>
</feature>
<protein>
    <recommendedName>
        <fullName evidence="1">C2H2-type domain-containing protein</fullName>
    </recommendedName>
</protein>
<dbReference type="InterPro" id="IPR013087">
    <property type="entry name" value="Znf_C2H2_type"/>
</dbReference>
<evidence type="ECO:0000259" key="1">
    <source>
        <dbReference type="SMART" id="SM00355"/>
    </source>
</evidence>
<feature type="domain" description="C2H2-type" evidence="1">
    <location>
        <begin position="65"/>
        <end position="90"/>
    </location>
</feature>
<feature type="domain" description="C2H2-type" evidence="1">
    <location>
        <begin position="39"/>
        <end position="62"/>
    </location>
</feature>
<proteinExistence type="predicted"/>
<accession>A0ABD0YV77</accession>
<sequence length="144" mass="16932">MASKHRNMFYYNKKQETAEIVESMCQHQATKHCYSDRQFSCKFCDYTCDLYDLFTAHLDQNHKSFACWFVGCNFCSQDVIFLAQHVTDYHGWDHNGYKCTCGFKVEHSFSLGQHKRDKHNAKILTDRLGSCVSFRGLDNIFEEL</sequence>
<dbReference type="Proteomes" id="UP001558652">
    <property type="component" value="Unassembled WGS sequence"/>
</dbReference>
<name>A0ABD0YV77_9HEMI</name>
<reference evidence="2 3" key="1">
    <citation type="submission" date="2024-07" db="EMBL/GenBank/DDBJ databases">
        <title>Chromosome-level genome assembly of the water stick insect Ranatra chinensis (Heteroptera: Nepidae).</title>
        <authorList>
            <person name="Liu X."/>
        </authorList>
    </citation>
    <scope>NUCLEOTIDE SEQUENCE [LARGE SCALE GENOMIC DNA]</scope>
    <source>
        <strain evidence="2">Cailab_2021Rc</strain>
        <tissue evidence="2">Muscle</tissue>
    </source>
</reference>
<dbReference type="AlphaFoldDB" id="A0ABD0YV77"/>
<comment type="caution">
    <text evidence="2">The sequence shown here is derived from an EMBL/GenBank/DDBJ whole genome shotgun (WGS) entry which is preliminary data.</text>
</comment>
<dbReference type="EMBL" id="JBFDAA010000002">
    <property type="protein sequence ID" value="KAL1139850.1"/>
    <property type="molecule type" value="Genomic_DNA"/>
</dbReference>
<dbReference type="SMART" id="SM00355">
    <property type="entry name" value="ZnF_C2H2"/>
    <property type="match status" value="3"/>
</dbReference>
<organism evidence="2 3">
    <name type="scientific">Ranatra chinensis</name>
    <dbReference type="NCBI Taxonomy" id="642074"/>
    <lineage>
        <taxon>Eukaryota</taxon>
        <taxon>Metazoa</taxon>
        <taxon>Ecdysozoa</taxon>
        <taxon>Arthropoda</taxon>
        <taxon>Hexapoda</taxon>
        <taxon>Insecta</taxon>
        <taxon>Pterygota</taxon>
        <taxon>Neoptera</taxon>
        <taxon>Paraneoptera</taxon>
        <taxon>Hemiptera</taxon>
        <taxon>Heteroptera</taxon>
        <taxon>Panheteroptera</taxon>
        <taxon>Nepomorpha</taxon>
        <taxon>Nepidae</taxon>
        <taxon>Ranatrinae</taxon>
        <taxon>Ranatra</taxon>
    </lineage>
</organism>
<evidence type="ECO:0000313" key="2">
    <source>
        <dbReference type="EMBL" id="KAL1139850.1"/>
    </source>
</evidence>
<keyword evidence="3" id="KW-1185">Reference proteome</keyword>